<dbReference type="GeneID" id="89953810"/>
<name>A0AAN7DPP0_9FUNG</name>
<evidence type="ECO:0000313" key="3">
    <source>
        <dbReference type="EMBL" id="KAK4519880.1"/>
    </source>
</evidence>
<gene>
    <name evidence="3" type="ORF">ATC70_010124</name>
</gene>
<dbReference type="InterPro" id="IPR026960">
    <property type="entry name" value="RVT-Znf"/>
</dbReference>
<comment type="caution">
    <text evidence="3">The sequence shown here is derived from an EMBL/GenBank/DDBJ whole genome shotgun (WGS) entry which is preliminary data.</text>
</comment>
<dbReference type="AlphaFoldDB" id="A0AAN7DPP0"/>
<feature type="compositionally biased region" description="Acidic residues" evidence="1">
    <location>
        <begin position="211"/>
        <end position="224"/>
    </location>
</feature>
<dbReference type="SUPFAM" id="SSF56672">
    <property type="entry name" value="DNA/RNA polymerases"/>
    <property type="match status" value="1"/>
</dbReference>
<dbReference type="Pfam" id="PF00078">
    <property type="entry name" value="RVT_1"/>
    <property type="match status" value="1"/>
</dbReference>
<organism evidence="3 4">
    <name type="scientific">Mucor velutinosus</name>
    <dbReference type="NCBI Taxonomy" id="708070"/>
    <lineage>
        <taxon>Eukaryota</taxon>
        <taxon>Fungi</taxon>
        <taxon>Fungi incertae sedis</taxon>
        <taxon>Mucoromycota</taxon>
        <taxon>Mucoromycotina</taxon>
        <taxon>Mucoromycetes</taxon>
        <taxon>Mucorales</taxon>
        <taxon>Mucorineae</taxon>
        <taxon>Mucoraceae</taxon>
        <taxon>Mucor</taxon>
    </lineage>
</organism>
<feature type="compositionally biased region" description="Low complexity" evidence="1">
    <location>
        <begin position="97"/>
        <end position="109"/>
    </location>
</feature>
<accession>A0AAN7DPP0</accession>
<keyword evidence="4" id="KW-1185">Reference proteome</keyword>
<reference evidence="3 4" key="1">
    <citation type="submission" date="2022-11" db="EMBL/GenBank/DDBJ databases">
        <title>Mucor velutinosus strain NIH1002 WGS.</title>
        <authorList>
            <person name="Subramanian P."/>
            <person name="Mullikin J.C."/>
            <person name="Segre J.A."/>
            <person name="Zelazny A.M."/>
        </authorList>
    </citation>
    <scope>NUCLEOTIDE SEQUENCE [LARGE SCALE GENOMIC DNA]</scope>
    <source>
        <strain evidence="3 4">NIH1002</strain>
    </source>
</reference>
<dbReference type="Pfam" id="PF13966">
    <property type="entry name" value="zf-RVT"/>
    <property type="match status" value="1"/>
</dbReference>
<proteinExistence type="predicted"/>
<dbReference type="CDD" id="cd01650">
    <property type="entry name" value="RT_nLTR_like"/>
    <property type="match status" value="1"/>
</dbReference>
<evidence type="ECO:0000256" key="1">
    <source>
        <dbReference type="SAM" id="MobiDB-lite"/>
    </source>
</evidence>
<dbReference type="PANTHER" id="PTHR31635:SF196">
    <property type="entry name" value="REVERSE TRANSCRIPTASE DOMAIN-CONTAINING PROTEIN-RELATED"/>
    <property type="match status" value="1"/>
</dbReference>
<evidence type="ECO:0000259" key="2">
    <source>
        <dbReference type="PROSITE" id="PS50878"/>
    </source>
</evidence>
<dbReference type="InterPro" id="IPR043502">
    <property type="entry name" value="DNA/RNA_pol_sf"/>
</dbReference>
<evidence type="ECO:0000313" key="4">
    <source>
        <dbReference type="Proteomes" id="UP001304243"/>
    </source>
</evidence>
<protein>
    <recommendedName>
        <fullName evidence="2">Reverse transcriptase domain-containing protein</fullName>
    </recommendedName>
</protein>
<feature type="region of interest" description="Disordered" evidence="1">
    <location>
        <begin position="210"/>
        <end position="236"/>
    </location>
</feature>
<feature type="domain" description="Reverse transcriptase" evidence="2">
    <location>
        <begin position="337"/>
        <end position="626"/>
    </location>
</feature>
<dbReference type="PROSITE" id="PS50878">
    <property type="entry name" value="RT_POL"/>
    <property type="match status" value="1"/>
</dbReference>
<dbReference type="InterPro" id="IPR000477">
    <property type="entry name" value="RT_dom"/>
</dbReference>
<feature type="region of interest" description="Disordered" evidence="1">
    <location>
        <begin position="49"/>
        <end position="195"/>
    </location>
</feature>
<dbReference type="RefSeq" id="XP_064686546.1">
    <property type="nucleotide sequence ID" value="XM_064829344.1"/>
</dbReference>
<dbReference type="Proteomes" id="UP001304243">
    <property type="component" value="Unassembled WGS sequence"/>
</dbReference>
<dbReference type="EMBL" id="JASEJX010000012">
    <property type="protein sequence ID" value="KAK4519880.1"/>
    <property type="molecule type" value="Genomic_DNA"/>
</dbReference>
<sequence length="1067" mass="121038">MGWFMGTGYAILQQLPGVNYPTMHHSITWKTALARIICYNCDNAGYRQDTCPKPKKGSSDREFKKARKTPSTTSSTEADKSKWAPSNIKNSDAGKPQPQGQRQQHQDQQLGNLKRLHQKRQSQQYMASLHAPGSCRDLGDAVSGVEVPQEGEDSAVAHGDLGDTGMALGVSSETGSAGETDGAGSTDDAEDNARDQDDARLFSLDGLSTDSYDDDFGSNGDEETQVGTEPPGKRPWISGNLEDMKSFAWQYYTDLYKADLVASSDVETYLDTVSFGNVLTVDEQQSLMVPITLDELLQQTNRSAKATAPGSDGLPYPFLSLLFKMARLKELVLQIYNDALNGISPSSWHDLRIRLLPEKGLLALLKNWRPICLLGCDGKVFTRLLAQRMAPILGRIINPFQSGFLQQRFICDNGMALSMALEEARAFYHTGANILLEQEKAYDRVNADYLCAVLLRFGFPASFVSCVKLLFFSNDMDINVNGYFTPAVKQERGITQGDPLSPLLFDVALEPFLLSILQDPYFHGFRASNGASADTNSRVSSAIKCLAYADDVCVLLRDELDLYRLQQHMANYAAVSNAKFNDDKSEAFSLSGRRSPAWVRAFEEIHVHTYHHQGSIAAFRYLGLYFAYNHAQRAQTEEMLLNTVKTQCAIYSQRQLSIMGRVTVVNSLILSKMWYSLRMLRPTKRFLVNIKSCVYQFVWKKKWPLIRKDLISLPKSRGGLAVLNPSLQQFTLQKRWLNYLVEPQKYPSFLLPFLLSHLSLLPASSDFLYMAFLDGDCRKSPLLHKDLSIWHSIFALYDYFELNDLQKVGVIPLQAIMLLPLHKLLTGLSDDHWLRRHPKFPANKFLLFDTYQQRWRLRVASEYLPPSQSSLDWTNFDSFGTLSITDKWKLYHPITYRQQQQQLVPSEHRFSNAMVKTLWSSPAHPTARTVLYRALSRCIPHKTYLCTIGSVENSICSFCAQGIDILRHFVVDCPVKWQLWQSVLSQYYSDFPLTSEIIYGTVRYLHLPRFIKDRSKYITVISTIFWQIWNLYWLHGSQNPSPLSLDSIERFPSRTVGHIDNLLPTNT</sequence>
<dbReference type="PANTHER" id="PTHR31635">
    <property type="entry name" value="REVERSE TRANSCRIPTASE DOMAIN-CONTAINING PROTEIN-RELATED"/>
    <property type="match status" value="1"/>
</dbReference>